<proteinExistence type="inferred from homology"/>
<evidence type="ECO:0000256" key="3">
    <source>
        <dbReference type="SAM" id="MobiDB-lite"/>
    </source>
</evidence>
<dbReference type="HAMAP" id="MF_00274">
    <property type="entry name" value="DNA_YbaB_EbfC"/>
    <property type="match status" value="1"/>
</dbReference>
<keyword evidence="2" id="KW-0963">Cytoplasm</keyword>
<keyword evidence="1 2" id="KW-0238">DNA-binding</keyword>
<dbReference type="Gene3D" id="3.30.1310.10">
    <property type="entry name" value="Nucleoid-associated protein YbaB-like domain"/>
    <property type="match status" value="1"/>
</dbReference>
<gene>
    <name evidence="4" type="ORF">ACFONP_04835</name>
</gene>
<dbReference type="EMBL" id="JBHRVA010000002">
    <property type="protein sequence ID" value="MFC3302052.1"/>
    <property type="molecule type" value="Genomic_DNA"/>
</dbReference>
<reference evidence="5" key="1">
    <citation type="journal article" date="2019" name="Int. J. Syst. Evol. Microbiol.">
        <title>The Global Catalogue of Microorganisms (GCM) 10K type strain sequencing project: providing services to taxonomists for standard genome sequencing and annotation.</title>
        <authorList>
            <consortium name="The Broad Institute Genomics Platform"/>
            <consortium name="The Broad Institute Genome Sequencing Center for Infectious Disease"/>
            <person name="Wu L."/>
            <person name="Ma J."/>
        </authorList>
    </citation>
    <scope>NUCLEOTIDE SEQUENCE [LARGE SCALE GENOMIC DNA]</scope>
    <source>
        <strain evidence="5">KCTC 22245</strain>
    </source>
</reference>
<dbReference type="PANTHER" id="PTHR33449:SF1">
    <property type="entry name" value="NUCLEOID-ASSOCIATED PROTEIN YBAB"/>
    <property type="match status" value="1"/>
</dbReference>
<comment type="similarity">
    <text evidence="2">Belongs to the YbaB/EbfC family.</text>
</comment>
<name>A0ABV7MB12_9PROT</name>
<sequence>MKNFTDMMKQAQNLQKQMQEAQEALTALEAEGVAGGGLVRVQMNGKGYARKVEIDPKMFAEDDKEVLEDLITAAINDAKAKLEEQSAAKMKEMTAGLPLPPGMKLPF</sequence>
<dbReference type="SUPFAM" id="SSF82607">
    <property type="entry name" value="YbaB-like"/>
    <property type="match status" value="1"/>
</dbReference>
<dbReference type="NCBIfam" id="TIGR00103">
    <property type="entry name" value="DNA_YbaB_EbfC"/>
    <property type="match status" value="1"/>
</dbReference>
<comment type="subunit">
    <text evidence="2">Homodimer.</text>
</comment>
<dbReference type="InterPro" id="IPR036894">
    <property type="entry name" value="YbaB-like_sf"/>
</dbReference>
<dbReference type="PIRSF" id="PIRSF004555">
    <property type="entry name" value="UCP004555"/>
    <property type="match status" value="1"/>
</dbReference>
<accession>A0ABV7MB12</accession>
<evidence type="ECO:0000313" key="5">
    <source>
        <dbReference type="Proteomes" id="UP001595607"/>
    </source>
</evidence>
<comment type="subcellular location">
    <subcellularLocation>
        <location evidence="2">Cytoplasm</location>
        <location evidence="2">Nucleoid</location>
    </subcellularLocation>
</comment>
<evidence type="ECO:0000313" key="4">
    <source>
        <dbReference type="EMBL" id="MFC3302052.1"/>
    </source>
</evidence>
<protein>
    <recommendedName>
        <fullName evidence="2">Nucleoid-associated protein ACFONP_04835</fullName>
    </recommendedName>
</protein>
<organism evidence="4 5">
    <name type="scientific">Parvularcula lutaonensis</name>
    <dbReference type="NCBI Taxonomy" id="491923"/>
    <lineage>
        <taxon>Bacteria</taxon>
        <taxon>Pseudomonadati</taxon>
        <taxon>Pseudomonadota</taxon>
        <taxon>Alphaproteobacteria</taxon>
        <taxon>Parvularculales</taxon>
        <taxon>Parvularculaceae</taxon>
        <taxon>Parvularcula</taxon>
    </lineage>
</organism>
<dbReference type="Pfam" id="PF02575">
    <property type="entry name" value="YbaB_DNA_bd"/>
    <property type="match status" value="1"/>
</dbReference>
<dbReference type="PANTHER" id="PTHR33449">
    <property type="entry name" value="NUCLEOID-ASSOCIATED PROTEIN YBAB"/>
    <property type="match status" value="1"/>
</dbReference>
<evidence type="ECO:0000256" key="2">
    <source>
        <dbReference type="HAMAP-Rule" id="MF_00274"/>
    </source>
</evidence>
<evidence type="ECO:0000256" key="1">
    <source>
        <dbReference type="ARBA" id="ARBA00023125"/>
    </source>
</evidence>
<comment type="function">
    <text evidence="2">Binds to DNA and alters its conformation. May be involved in regulation of gene expression, nucleoid organization and DNA protection.</text>
</comment>
<comment type="caution">
    <text evidence="4">The sequence shown here is derived from an EMBL/GenBank/DDBJ whole genome shotgun (WGS) entry which is preliminary data.</text>
</comment>
<feature type="region of interest" description="Disordered" evidence="3">
    <location>
        <begin position="1"/>
        <end position="22"/>
    </location>
</feature>
<dbReference type="RefSeq" id="WP_189574206.1">
    <property type="nucleotide sequence ID" value="NZ_BMXU01000001.1"/>
</dbReference>
<keyword evidence="5" id="KW-1185">Reference proteome</keyword>
<dbReference type="InterPro" id="IPR004401">
    <property type="entry name" value="YbaB/EbfC"/>
</dbReference>
<dbReference type="Proteomes" id="UP001595607">
    <property type="component" value="Unassembled WGS sequence"/>
</dbReference>